<comment type="caution">
    <text evidence="2">The sequence shown here is derived from an EMBL/GenBank/DDBJ whole genome shotgun (WGS) entry which is preliminary data.</text>
</comment>
<keyword evidence="3" id="KW-1185">Reference proteome</keyword>
<organism evidence="2 3">
    <name type="scientific">Levilactobacillus suantsaiihabitans</name>
    <dbReference type="NCBI Taxonomy" id="2487722"/>
    <lineage>
        <taxon>Bacteria</taxon>
        <taxon>Bacillati</taxon>
        <taxon>Bacillota</taxon>
        <taxon>Bacilli</taxon>
        <taxon>Lactobacillales</taxon>
        <taxon>Lactobacillaceae</taxon>
        <taxon>Levilactobacillus</taxon>
    </lineage>
</organism>
<dbReference type="EMBL" id="RKLX01000013">
    <property type="protein sequence ID" value="TGD18361.1"/>
    <property type="molecule type" value="Genomic_DNA"/>
</dbReference>
<dbReference type="Proteomes" id="UP000297348">
    <property type="component" value="Unassembled WGS sequence"/>
</dbReference>
<dbReference type="OrthoDB" id="2049760at2"/>
<dbReference type="Pfam" id="PF12682">
    <property type="entry name" value="Flavodoxin_4"/>
    <property type="match status" value="1"/>
</dbReference>
<dbReference type="AlphaFoldDB" id="A0A4Z0J701"/>
<dbReference type="PANTHER" id="PTHR39201">
    <property type="entry name" value="EXPORTED PROTEIN-RELATED"/>
    <property type="match status" value="1"/>
</dbReference>
<dbReference type="InterPro" id="IPR029039">
    <property type="entry name" value="Flavoprotein-like_sf"/>
</dbReference>
<dbReference type="InterPro" id="IPR008254">
    <property type="entry name" value="Flavodoxin/NO_synth"/>
</dbReference>
<sequence length="159" mass="16954">MATKTLIVDYSWSGTTAKLAAALQHVTGGDRVDLTVAAETFPNDMYATSDVANQQLTTQQLPALTNALPDVNAYDVLLVGGPVWSAKVSTPVRSFLQQLTNFQGTVAPFYTDAGTPGGYEDDFASLVTTATVVPGIGLTAGELRDAEQQLTSWWQNLIK</sequence>
<reference evidence="2 3" key="1">
    <citation type="submission" date="2018-10" db="EMBL/GenBank/DDBJ databases">
        <title>Lactobacillus sp. R7 and Lactobacillus sp. R19 isolated from fermented mustard green product of Taiwan.</title>
        <authorList>
            <person name="Lin S.-T."/>
        </authorList>
    </citation>
    <scope>NUCLEOTIDE SEQUENCE [LARGE SCALE GENOMIC DNA]</scope>
    <source>
        <strain evidence="2 3">BCRC 81129</strain>
    </source>
</reference>
<gene>
    <name evidence="2" type="ORF">EGT51_08595</name>
</gene>
<protein>
    <submittedName>
        <fullName evidence="2">Flavodoxin</fullName>
    </submittedName>
</protein>
<proteinExistence type="predicted"/>
<accession>A0A4Z0J701</accession>
<dbReference type="SUPFAM" id="SSF52218">
    <property type="entry name" value="Flavoproteins"/>
    <property type="match status" value="1"/>
</dbReference>
<dbReference type="PANTHER" id="PTHR39201:SF1">
    <property type="entry name" value="FLAVODOXIN-LIKE DOMAIN-CONTAINING PROTEIN"/>
    <property type="match status" value="1"/>
</dbReference>
<evidence type="ECO:0000259" key="1">
    <source>
        <dbReference type="Pfam" id="PF12682"/>
    </source>
</evidence>
<dbReference type="GO" id="GO:0016651">
    <property type="term" value="F:oxidoreductase activity, acting on NAD(P)H"/>
    <property type="evidence" value="ECO:0007669"/>
    <property type="project" value="UniProtKB-ARBA"/>
</dbReference>
<name>A0A4Z0J701_9LACO</name>
<feature type="domain" description="Flavodoxin-like" evidence="1">
    <location>
        <begin position="4"/>
        <end position="156"/>
    </location>
</feature>
<dbReference type="Gene3D" id="3.40.50.360">
    <property type="match status" value="1"/>
</dbReference>
<dbReference type="RefSeq" id="WP_135368283.1">
    <property type="nucleotide sequence ID" value="NZ_RKLX01000013.1"/>
</dbReference>
<evidence type="ECO:0000313" key="2">
    <source>
        <dbReference type="EMBL" id="TGD18361.1"/>
    </source>
</evidence>
<dbReference type="GO" id="GO:0010181">
    <property type="term" value="F:FMN binding"/>
    <property type="evidence" value="ECO:0007669"/>
    <property type="project" value="InterPro"/>
</dbReference>
<evidence type="ECO:0000313" key="3">
    <source>
        <dbReference type="Proteomes" id="UP000297348"/>
    </source>
</evidence>